<organism evidence="2 3">
    <name type="scientific">Grifola frondosa</name>
    <name type="common">Maitake</name>
    <name type="synonym">Polyporus frondosus</name>
    <dbReference type="NCBI Taxonomy" id="5627"/>
    <lineage>
        <taxon>Eukaryota</taxon>
        <taxon>Fungi</taxon>
        <taxon>Dikarya</taxon>
        <taxon>Basidiomycota</taxon>
        <taxon>Agaricomycotina</taxon>
        <taxon>Agaricomycetes</taxon>
        <taxon>Polyporales</taxon>
        <taxon>Grifolaceae</taxon>
        <taxon>Grifola</taxon>
    </lineage>
</organism>
<dbReference type="AlphaFoldDB" id="A0A1C7MQ93"/>
<protein>
    <submittedName>
        <fullName evidence="2">Uncharacterized protein</fullName>
    </submittedName>
</protein>
<gene>
    <name evidence="2" type="ORF">A0H81_00533</name>
</gene>
<comment type="caution">
    <text evidence="2">The sequence shown here is derived from an EMBL/GenBank/DDBJ whole genome shotgun (WGS) entry which is preliminary data.</text>
</comment>
<dbReference type="EMBL" id="LUGG01000001">
    <property type="protein sequence ID" value="OBZ79013.1"/>
    <property type="molecule type" value="Genomic_DNA"/>
</dbReference>
<evidence type="ECO:0000313" key="3">
    <source>
        <dbReference type="Proteomes" id="UP000092993"/>
    </source>
</evidence>
<keyword evidence="3" id="KW-1185">Reference proteome</keyword>
<dbReference type="Proteomes" id="UP000092993">
    <property type="component" value="Unassembled WGS sequence"/>
</dbReference>
<reference evidence="2 3" key="1">
    <citation type="submission" date="2016-03" db="EMBL/GenBank/DDBJ databases">
        <title>Whole genome sequencing of Grifola frondosa 9006-11.</title>
        <authorList>
            <person name="Min B."/>
            <person name="Park H."/>
            <person name="Kim J.-G."/>
            <person name="Cho H."/>
            <person name="Oh Y.-L."/>
            <person name="Kong W.-S."/>
            <person name="Choi I.-G."/>
        </authorList>
    </citation>
    <scope>NUCLEOTIDE SEQUENCE [LARGE SCALE GENOMIC DNA]</scope>
    <source>
        <strain evidence="2 3">9006-11</strain>
    </source>
</reference>
<name>A0A1C7MQ93_GRIFR</name>
<evidence type="ECO:0000313" key="2">
    <source>
        <dbReference type="EMBL" id="OBZ79013.1"/>
    </source>
</evidence>
<sequence length="91" mass="10327">MHVSARTPTFVRRRRASMASSCDSGTERGHLRRGKKGGQPLSLLLLLYSHSERMQVLGKGVWLLIIVAPRARPVSLSSRQHDIYTRARSWM</sequence>
<evidence type="ECO:0000256" key="1">
    <source>
        <dbReference type="SAM" id="MobiDB-lite"/>
    </source>
</evidence>
<proteinExistence type="predicted"/>
<accession>A0A1C7MQ93</accession>
<feature type="region of interest" description="Disordered" evidence="1">
    <location>
        <begin position="1"/>
        <end position="37"/>
    </location>
</feature>